<evidence type="ECO:0000313" key="1">
    <source>
        <dbReference type="EMBL" id="GAG96468.1"/>
    </source>
</evidence>
<comment type="caution">
    <text evidence="1">The sequence shown here is derived from an EMBL/GenBank/DDBJ whole genome shotgun (WGS) entry which is preliminary data.</text>
</comment>
<reference evidence="1" key="1">
    <citation type="journal article" date="2014" name="Front. Microbiol.">
        <title>High frequency of phylogenetically diverse reductive dehalogenase-homologous genes in deep subseafloor sedimentary metagenomes.</title>
        <authorList>
            <person name="Kawai M."/>
            <person name="Futagami T."/>
            <person name="Toyoda A."/>
            <person name="Takaki Y."/>
            <person name="Nishi S."/>
            <person name="Hori S."/>
            <person name="Arai W."/>
            <person name="Tsubouchi T."/>
            <person name="Morono Y."/>
            <person name="Uchiyama I."/>
            <person name="Ito T."/>
            <person name="Fujiyama A."/>
            <person name="Inagaki F."/>
            <person name="Takami H."/>
        </authorList>
    </citation>
    <scope>NUCLEOTIDE SEQUENCE</scope>
    <source>
        <strain evidence="1">Expedition CK06-06</strain>
    </source>
</reference>
<name>X1CJT3_9ZZZZ</name>
<proteinExistence type="predicted"/>
<sequence length="287" mass="31418">MTVSRGFRSGYHWAPDGKRVKDPRQGIAYRLSTMLGVTSYRGSTVDEIIRYLRRSAEADGTAPRGTIYLMETKDIRSKVRHDSFPEVQRELKQLGVRAEILKGTLPTKKIDVMGITTGTARFNLIGSKVEMRPGAIGDNLTSFGGYFVKRKPWKPPKDDPYKKPPGPPQTVLTDFLRAGAAGASGTVIEPFAIGAKFPLPSIHVHYARGCSLAEAFYQSVTGPFQLLVVGDPLCRPWAAIPKVKVKGVDEGQILRGQVTITPAATTPAGAKIARFEMFVDGVRTERC</sequence>
<dbReference type="EMBL" id="BART01019807">
    <property type="protein sequence ID" value="GAG96468.1"/>
    <property type="molecule type" value="Genomic_DNA"/>
</dbReference>
<accession>X1CJT3</accession>
<dbReference type="AlphaFoldDB" id="X1CJT3"/>
<protein>
    <submittedName>
        <fullName evidence="1">Uncharacterized protein</fullName>
    </submittedName>
</protein>
<organism evidence="1">
    <name type="scientific">marine sediment metagenome</name>
    <dbReference type="NCBI Taxonomy" id="412755"/>
    <lineage>
        <taxon>unclassified sequences</taxon>
        <taxon>metagenomes</taxon>
        <taxon>ecological metagenomes</taxon>
    </lineage>
</organism>
<feature type="non-terminal residue" evidence="1">
    <location>
        <position position="287"/>
    </location>
</feature>
<gene>
    <name evidence="1" type="ORF">S01H4_36960</name>
</gene>